<proteinExistence type="predicted"/>
<dbReference type="EMBL" id="JACJTA010000153">
    <property type="protein sequence ID" value="MBD2609411.1"/>
    <property type="molecule type" value="Genomic_DNA"/>
</dbReference>
<accession>A0ABR8H2D6</accession>
<evidence type="ECO:0000313" key="2">
    <source>
        <dbReference type="Proteomes" id="UP000660380"/>
    </source>
</evidence>
<evidence type="ECO:0000313" key="1">
    <source>
        <dbReference type="EMBL" id="MBD2609411.1"/>
    </source>
</evidence>
<sequence>MTEIRGTVRKSCCCWVGDRIRTKPGRAIACGQARKVAIVYTSEEIARSRTRVPKVSHVQIFPRLYLLRISYV</sequence>
<gene>
    <name evidence="1" type="ORF">H6G81_34210</name>
</gene>
<comment type="caution">
    <text evidence="1">The sequence shown here is derived from an EMBL/GenBank/DDBJ whole genome shotgun (WGS) entry which is preliminary data.</text>
</comment>
<organism evidence="1 2">
    <name type="scientific">Scytonema hofmannii FACHB-248</name>
    <dbReference type="NCBI Taxonomy" id="1842502"/>
    <lineage>
        <taxon>Bacteria</taxon>
        <taxon>Bacillati</taxon>
        <taxon>Cyanobacteriota</taxon>
        <taxon>Cyanophyceae</taxon>
        <taxon>Nostocales</taxon>
        <taxon>Scytonemataceae</taxon>
        <taxon>Scytonema</taxon>
    </lineage>
</organism>
<reference evidence="1 2" key="1">
    <citation type="journal article" date="2020" name="ISME J.">
        <title>Comparative genomics reveals insights into cyanobacterial evolution and habitat adaptation.</title>
        <authorList>
            <person name="Chen M.Y."/>
            <person name="Teng W.K."/>
            <person name="Zhao L."/>
            <person name="Hu C.X."/>
            <person name="Zhou Y.K."/>
            <person name="Han B.P."/>
            <person name="Song L.R."/>
            <person name="Shu W.S."/>
        </authorList>
    </citation>
    <scope>NUCLEOTIDE SEQUENCE [LARGE SCALE GENOMIC DNA]</scope>
    <source>
        <strain evidence="1 2">FACHB-248</strain>
    </source>
</reference>
<keyword evidence="2" id="KW-1185">Reference proteome</keyword>
<name>A0ABR8H2D6_9CYAN</name>
<dbReference type="RefSeq" id="WP_186227485.1">
    <property type="nucleotide sequence ID" value="NZ_JACJTA010000153.1"/>
</dbReference>
<dbReference type="Proteomes" id="UP000660380">
    <property type="component" value="Unassembled WGS sequence"/>
</dbReference>
<protein>
    <submittedName>
        <fullName evidence="1">Uncharacterized protein</fullName>
    </submittedName>
</protein>